<protein>
    <submittedName>
        <fullName evidence="1">Uncharacterized protein</fullName>
    </submittedName>
</protein>
<keyword evidence="2" id="KW-1185">Reference proteome</keyword>
<reference evidence="1 2" key="1">
    <citation type="journal article" date="2021" name="Elife">
        <title>Chloroplast acquisition without the gene transfer in kleptoplastic sea slugs, Plakobranchus ocellatus.</title>
        <authorList>
            <person name="Maeda T."/>
            <person name="Takahashi S."/>
            <person name="Yoshida T."/>
            <person name="Shimamura S."/>
            <person name="Takaki Y."/>
            <person name="Nagai Y."/>
            <person name="Toyoda A."/>
            <person name="Suzuki Y."/>
            <person name="Arimoto A."/>
            <person name="Ishii H."/>
            <person name="Satoh N."/>
            <person name="Nishiyama T."/>
            <person name="Hasebe M."/>
            <person name="Maruyama T."/>
            <person name="Minagawa J."/>
            <person name="Obokata J."/>
            <person name="Shigenobu S."/>
        </authorList>
    </citation>
    <scope>NUCLEOTIDE SEQUENCE [LARGE SCALE GENOMIC DNA]</scope>
</reference>
<proteinExistence type="predicted"/>
<comment type="caution">
    <text evidence="1">The sequence shown here is derived from an EMBL/GenBank/DDBJ whole genome shotgun (WGS) entry which is preliminary data.</text>
</comment>
<evidence type="ECO:0000313" key="1">
    <source>
        <dbReference type="EMBL" id="GFO22851.1"/>
    </source>
</evidence>
<dbReference type="Proteomes" id="UP000735302">
    <property type="component" value="Unassembled WGS sequence"/>
</dbReference>
<name>A0AAV4BQV0_9GAST</name>
<sequence>MTAIVWVHRNYALTLRVYHIPEDIHVMLKDYFNVLKMRFSTEGYITDWIPWGLHNIPNLDRLGYGSYPHISRGRWESSRPSWWMLHAAREGFCGRYYLYHPVLQGKQYP</sequence>
<gene>
    <name evidence="1" type="ORF">PoB_004935600</name>
</gene>
<dbReference type="EMBL" id="BLXT01005456">
    <property type="protein sequence ID" value="GFO22851.1"/>
    <property type="molecule type" value="Genomic_DNA"/>
</dbReference>
<evidence type="ECO:0000313" key="2">
    <source>
        <dbReference type="Proteomes" id="UP000735302"/>
    </source>
</evidence>
<accession>A0AAV4BQV0</accession>
<dbReference type="AlphaFoldDB" id="A0AAV4BQV0"/>
<organism evidence="1 2">
    <name type="scientific">Plakobranchus ocellatus</name>
    <dbReference type="NCBI Taxonomy" id="259542"/>
    <lineage>
        <taxon>Eukaryota</taxon>
        <taxon>Metazoa</taxon>
        <taxon>Spiralia</taxon>
        <taxon>Lophotrochozoa</taxon>
        <taxon>Mollusca</taxon>
        <taxon>Gastropoda</taxon>
        <taxon>Heterobranchia</taxon>
        <taxon>Euthyneura</taxon>
        <taxon>Panpulmonata</taxon>
        <taxon>Sacoglossa</taxon>
        <taxon>Placobranchoidea</taxon>
        <taxon>Plakobranchidae</taxon>
        <taxon>Plakobranchus</taxon>
    </lineage>
</organism>